<organism evidence="1">
    <name type="scientific">Anguilla anguilla</name>
    <name type="common">European freshwater eel</name>
    <name type="synonym">Muraena anguilla</name>
    <dbReference type="NCBI Taxonomy" id="7936"/>
    <lineage>
        <taxon>Eukaryota</taxon>
        <taxon>Metazoa</taxon>
        <taxon>Chordata</taxon>
        <taxon>Craniata</taxon>
        <taxon>Vertebrata</taxon>
        <taxon>Euteleostomi</taxon>
        <taxon>Actinopterygii</taxon>
        <taxon>Neopterygii</taxon>
        <taxon>Teleostei</taxon>
        <taxon>Anguilliformes</taxon>
        <taxon>Anguillidae</taxon>
        <taxon>Anguilla</taxon>
    </lineage>
</organism>
<dbReference type="AlphaFoldDB" id="A0A0E9QEX6"/>
<proteinExistence type="predicted"/>
<name>A0A0E9QEX6_ANGAN</name>
<reference evidence="1" key="2">
    <citation type="journal article" date="2015" name="Fish Shellfish Immunol.">
        <title>Early steps in the European eel (Anguilla anguilla)-Vibrio vulnificus interaction in the gills: Role of the RtxA13 toxin.</title>
        <authorList>
            <person name="Callol A."/>
            <person name="Pajuelo D."/>
            <person name="Ebbesson L."/>
            <person name="Teles M."/>
            <person name="MacKenzie S."/>
            <person name="Amaro C."/>
        </authorList>
    </citation>
    <scope>NUCLEOTIDE SEQUENCE</scope>
</reference>
<protein>
    <submittedName>
        <fullName evidence="1">Uncharacterized protein</fullName>
    </submittedName>
</protein>
<evidence type="ECO:0000313" key="1">
    <source>
        <dbReference type="EMBL" id="JAH15416.1"/>
    </source>
</evidence>
<accession>A0A0E9QEX6</accession>
<sequence>MSNIYFTLPDMDKFIHVLVQPYSIL</sequence>
<dbReference type="EMBL" id="GBXM01093161">
    <property type="protein sequence ID" value="JAH15416.1"/>
    <property type="molecule type" value="Transcribed_RNA"/>
</dbReference>
<reference evidence="1" key="1">
    <citation type="submission" date="2014-11" db="EMBL/GenBank/DDBJ databases">
        <authorList>
            <person name="Amaro Gonzalez C."/>
        </authorList>
    </citation>
    <scope>NUCLEOTIDE SEQUENCE</scope>
</reference>